<evidence type="ECO:0000259" key="1">
    <source>
        <dbReference type="Pfam" id="PF03992"/>
    </source>
</evidence>
<dbReference type="SUPFAM" id="SSF54909">
    <property type="entry name" value="Dimeric alpha+beta barrel"/>
    <property type="match status" value="1"/>
</dbReference>
<proteinExistence type="predicted"/>
<reference evidence="2" key="2">
    <citation type="submission" date="2020-04" db="EMBL/GenBank/DDBJ databases">
        <authorList>
            <person name="Santos R.A.C."/>
            <person name="Steenwyk J.L."/>
            <person name="Rivero-Menendez O."/>
            <person name="Mead M.E."/>
            <person name="Silva L.P."/>
            <person name="Bastos R.W."/>
            <person name="Alastruey-Izquierdo A."/>
            <person name="Goldman G.H."/>
            <person name="Rokas A."/>
        </authorList>
    </citation>
    <scope>NUCLEOTIDE SEQUENCE</scope>
    <source>
        <strain evidence="2">CNM-CM8927</strain>
    </source>
</reference>
<comment type="caution">
    <text evidence="2">The sequence shown here is derived from an EMBL/GenBank/DDBJ whole genome shotgun (WGS) entry which is preliminary data.</text>
</comment>
<gene>
    <name evidence="2" type="ORF">CNMCM8927_004520</name>
</gene>
<reference evidence="2" key="1">
    <citation type="journal article" date="2020" name="bioRxiv">
        <title>Genomic and phenotypic heterogeneity of clinical isolates of the human pathogens Aspergillus fumigatus, Aspergillus lentulus and Aspergillus fumigatiaffinis.</title>
        <authorList>
            <person name="dos Santos R.A.C."/>
            <person name="Steenwyk J.L."/>
            <person name="Rivero-Menendez O."/>
            <person name="Mead M.E."/>
            <person name="Silva L.P."/>
            <person name="Bastos R.W."/>
            <person name="Alastruey-Izquierdo A."/>
            <person name="Goldman G.H."/>
            <person name="Rokas A."/>
        </authorList>
    </citation>
    <scope>NUCLEOTIDE SEQUENCE</scope>
    <source>
        <strain evidence="2">CNM-CM8927</strain>
    </source>
</reference>
<dbReference type="Proteomes" id="UP000649114">
    <property type="component" value="Unassembled WGS sequence"/>
</dbReference>
<dbReference type="EMBL" id="JAAAPU010000026">
    <property type="protein sequence ID" value="KAF4206747.1"/>
    <property type="molecule type" value="Genomic_DNA"/>
</dbReference>
<dbReference type="Pfam" id="PF03992">
    <property type="entry name" value="ABM"/>
    <property type="match status" value="1"/>
</dbReference>
<accession>A0AAN5YU06</accession>
<evidence type="ECO:0000313" key="3">
    <source>
        <dbReference type="Proteomes" id="UP000649114"/>
    </source>
</evidence>
<dbReference type="Gene3D" id="3.30.70.100">
    <property type="match status" value="1"/>
</dbReference>
<evidence type="ECO:0000313" key="2">
    <source>
        <dbReference type="EMBL" id="KAF4206747.1"/>
    </source>
</evidence>
<sequence>MALFQGISLHMTVYIDPANLPTFWKAFKPVYEAVIAEPECTFFEVYQDPENPGTITWVENWSKPMEWLVEVQANKPYYKEYFAATVPLYLKPREVKVLDRVGTPYVAVKMENGGYNRALDDVKKVV</sequence>
<name>A0AAN5YU06_ASPLE</name>
<dbReference type="AlphaFoldDB" id="A0AAN5YU06"/>
<organism evidence="2 3">
    <name type="scientific">Aspergillus lentulus</name>
    <dbReference type="NCBI Taxonomy" id="293939"/>
    <lineage>
        <taxon>Eukaryota</taxon>
        <taxon>Fungi</taxon>
        <taxon>Dikarya</taxon>
        <taxon>Ascomycota</taxon>
        <taxon>Pezizomycotina</taxon>
        <taxon>Eurotiomycetes</taxon>
        <taxon>Eurotiomycetidae</taxon>
        <taxon>Eurotiales</taxon>
        <taxon>Aspergillaceae</taxon>
        <taxon>Aspergillus</taxon>
        <taxon>Aspergillus subgen. Fumigati</taxon>
    </lineage>
</organism>
<dbReference type="InterPro" id="IPR007138">
    <property type="entry name" value="ABM_dom"/>
</dbReference>
<protein>
    <recommendedName>
        <fullName evidence="1">ABM domain-containing protein</fullName>
    </recommendedName>
</protein>
<dbReference type="InterPro" id="IPR011008">
    <property type="entry name" value="Dimeric_a/b-barrel"/>
</dbReference>
<feature type="domain" description="ABM" evidence="1">
    <location>
        <begin position="8"/>
        <end position="62"/>
    </location>
</feature>